<proteinExistence type="predicted"/>
<evidence type="ECO:0000313" key="4">
    <source>
        <dbReference type="Proteomes" id="UP000501690"/>
    </source>
</evidence>
<protein>
    <recommendedName>
        <fullName evidence="5">Root meristem growth factor 9</fullName>
    </recommendedName>
</protein>
<evidence type="ECO:0000313" key="3">
    <source>
        <dbReference type="EMBL" id="QCD84780.1"/>
    </source>
</evidence>
<sequence>MAATSPNYKHLLLLLFLLLGFITMTARARSLKEIKDDDAVKKGQSGLFKPQHESAQESNNDELDTMDYTPAKRNPPIHN</sequence>
<dbReference type="InterPro" id="IPR049306">
    <property type="entry name" value="GLV1-2"/>
</dbReference>
<keyword evidence="2" id="KW-0732">Signal</keyword>
<keyword evidence="4" id="KW-1185">Reference proteome</keyword>
<organism evidence="3 4">
    <name type="scientific">Vigna unguiculata</name>
    <name type="common">Cowpea</name>
    <dbReference type="NCBI Taxonomy" id="3917"/>
    <lineage>
        <taxon>Eukaryota</taxon>
        <taxon>Viridiplantae</taxon>
        <taxon>Streptophyta</taxon>
        <taxon>Embryophyta</taxon>
        <taxon>Tracheophyta</taxon>
        <taxon>Spermatophyta</taxon>
        <taxon>Magnoliopsida</taxon>
        <taxon>eudicotyledons</taxon>
        <taxon>Gunneridae</taxon>
        <taxon>Pentapetalae</taxon>
        <taxon>rosids</taxon>
        <taxon>fabids</taxon>
        <taxon>Fabales</taxon>
        <taxon>Fabaceae</taxon>
        <taxon>Papilionoideae</taxon>
        <taxon>50 kb inversion clade</taxon>
        <taxon>NPAAA clade</taxon>
        <taxon>indigoferoid/millettioid clade</taxon>
        <taxon>Phaseoleae</taxon>
        <taxon>Vigna</taxon>
    </lineage>
</organism>
<gene>
    <name evidence="3" type="ORF">DEO72_LG2g5138</name>
</gene>
<reference evidence="3 4" key="1">
    <citation type="submission" date="2019-04" db="EMBL/GenBank/DDBJ databases">
        <title>An improved genome assembly and genetic linkage map for asparagus bean, Vigna unguiculata ssp. sesquipedialis.</title>
        <authorList>
            <person name="Xia Q."/>
            <person name="Zhang R."/>
            <person name="Dong Y."/>
        </authorList>
    </citation>
    <scope>NUCLEOTIDE SEQUENCE [LARGE SCALE GENOMIC DNA]</scope>
    <source>
        <tissue evidence="3">Leaf</tissue>
    </source>
</reference>
<name>A0A4D6L8H8_VIGUN</name>
<dbReference type="OrthoDB" id="1625577at2759"/>
<dbReference type="Gramene" id="Vigun03g067900.1.v1.2">
    <property type="protein sequence ID" value="Vigun03g067900.1.v1.2"/>
    <property type="gene ID" value="Vigun03g067900.v1.2"/>
</dbReference>
<dbReference type="Pfam" id="PF21529">
    <property type="entry name" value="GLV1-2"/>
    <property type="match status" value="1"/>
</dbReference>
<dbReference type="EMBL" id="CP039346">
    <property type="protein sequence ID" value="QCD84780.1"/>
    <property type="molecule type" value="Genomic_DNA"/>
</dbReference>
<feature type="region of interest" description="Disordered" evidence="1">
    <location>
        <begin position="40"/>
        <end position="79"/>
    </location>
</feature>
<feature type="chain" id="PRO_5020024332" description="Root meristem growth factor 9" evidence="2">
    <location>
        <begin position="29"/>
        <end position="79"/>
    </location>
</feature>
<dbReference type="AlphaFoldDB" id="A0A4D6L8H8"/>
<feature type="signal peptide" evidence="2">
    <location>
        <begin position="1"/>
        <end position="28"/>
    </location>
</feature>
<evidence type="ECO:0008006" key="5">
    <source>
        <dbReference type="Google" id="ProtNLM"/>
    </source>
</evidence>
<evidence type="ECO:0000256" key="2">
    <source>
        <dbReference type="SAM" id="SignalP"/>
    </source>
</evidence>
<evidence type="ECO:0000256" key="1">
    <source>
        <dbReference type="SAM" id="MobiDB-lite"/>
    </source>
</evidence>
<dbReference type="Proteomes" id="UP000501690">
    <property type="component" value="Linkage Group LG2"/>
</dbReference>
<accession>A0A4D6L8H8</accession>